<dbReference type="PATRIC" id="fig|883113.3.peg.611"/>
<dbReference type="Gene3D" id="3.60.15.10">
    <property type="entry name" value="Ribonuclease Z/Hydroxyacylglutathione hydrolase-like"/>
    <property type="match status" value="1"/>
</dbReference>
<dbReference type="AlphaFoldDB" id="H3NIC1"/>
<accession>H3NIC1</accession>
<comment type="caution">
    <text evidence="3">The sequence shown here is derived from an EMBL/GenBank/DDBJ whole genome shotgun (WGS) entry which is preliminary data.</text>
</comment>
<dbReference type="OrthoDB" id="9794898at2"/>
<dbReference type="GO" id="GO:0042781">
    <property type="term" value="F:3'-tRNA processing endoribonuclease activity"/>
    <property type="evidence" value="ECO:0007669"/>
    <property type="project" value="TreeGrafter"/>
</dbReference>
<keyword evidence="4" id="KW-1185">Reference proteome</keyword>
<dbReference type="EMBL" id="AGEG01000006">
    <property type="protein sequence ID" value="EHR37431.1"/>
    <property type="molecule type" value="Genomic_DNA"/>
</dbReference>
<evidence type="ECO:0000259" key="2">
    <source>
        <dbReference type="SMART" id="SM00849"/>
    </source>
</evidence>
<dbReference type="SMART" id="SM00849">
    <property type="entry name" value="Lactamase_B"/>
    <property type="match status" value="1"/>
</dbReference>
<keyword evidence="1" id="KW-0862">Zinc</keyword>
<evidence type="ECO:0000256" key="1">
    <source>
        <dbReference type="ARBA" id="ARBA00022833"/>
    </source>
</evidence>
<dbReference type="CDD" id="cd07716">
    <property type="entry name" value="RNaseZ_short-form-like_MBL-fold"/>
    <property type="match status" value="1"/>
</dbReference>
<dbReference type="InterPro" id="IPR036866">
    <property type="entry name" value="RibonucZ/Hydroxyglut_hydro"/>
</dbReference>
<gene>
    <name evidence="3" type="ORF">HMPREF9708_00610</name>
</gene>
<dbReference type="InterPro" id="IPR001279">
    <property type="entry name" value="Metallo-B-lactamas"/>
</dbReference>
<dbReference type="Proteomes" id="UP000006190">
    <property type="component" value="Unassembled WGS sequence"/>
</dbReference>
<organism evidence="3 4">
    <name type="scientific">Facklamia languida CCUG 37842</name>
    <dbReference type="NCBI Taxonomy" id="883113"/>
    <lineage>
        <taxon>Bacteria</taxon>
        <taxon>Bacillati</taxon>
        <taxon>Bacillota</taxon>
        <taxon>Bacilli</taxon>
        <taxon>Lactobacillales</taxon>
        <taxon>Aerococcaceae</taxon>
        <taxon>Facklamia</taxon>
    </lineage>
</organism>
<feature type="domain" description="Metallo-beta-lactamase" evidence="2">
    <location>
        <begin position="19"/>
        <end position="201"/>
    </location>
</feature>
<proteinExistence type="predicted"/>
<dbReference type="SUPFAM" id="SSF56281">
    <property type="entry name" value="Metallo-hydrolase/oxidoreductase"/>
    <property type="match status" value="1"/>
</dbReference>
<dbReference type="RefSeq" id="WP_006308637.1">
    <property type="nucleotide sequence ID" value="NZ_JH601133.1"/>
</dbReference>
<dbReference type="Pfam" id="PF12706">
    <property type="entry name" value="Lactamase_B_2"/>
    <property type="match status" value="1"/>
</dbReference>
<dbReference type="HOGENOM" id="CLU_031317_3_1_9"/>
<evidence type="ECO:0000313" key="4">
    <source>
        <dbReference type="Proteomes" id="UP000006190"/>
    </source>
</evidence>
<dbReference type="PANTHER" id="PTHR46018:SF4">
    <property type="entry name" value="METALLO-HYDROLASE YHFI-RELATED"/>
    <property type="match status" value="1"/>
</dbReference>
<name>H3NIC1_9LACT</name>
<dbReference type="STRING" id="883113.HMPREF9708_00610"/>
<dbReference type="eggNOG" id="COG1234">
    <property type="taxonomic scope" value="Bacteria"/>
</dbReference>
<evidence type="ECO:0000313" key="3">
    <source>
        <dbReference type="EMBL" id="EHR37431.1"/>
    </source>
</evidence>
<dbReference type="PANTHER" id="PTHR46018">
    <property type="entry name" value="ZINC PHOSPHODIESTERASE ELAC PROTEIN 1"/>
    <property type="match status" value="1"/>
</dbReference>
<sequence>MLKLTILGYWAGFPNLGSGSSSYLLQGPLGNVILDMGSGSAASYTAQHHYETLQGLVLSHWHHDHAADLLHYQHAWKVLMKQGIVQDPLPLYAPPIPSYLHPLLDPSILDIHLINEQAPFELAGIQFEPFPVHHTILCYGMKMQFEDETIAYTGDTAYFSQLSQVIKGCQVLLCEATNFEGSLHSSGQGHMSPQEAIHLAHEAEVDQVILTHLPSDLNLDQVRSQLSAQYPNQWAILAADYGG</sequence>
<reference evidence="3 4" key="1">
    <citation type="submission" date="2012-01" db="EMBL/GenBank/DDBJ databases">
        <title>The Genome Sequence of Facklamia languida CCUG 37842.</title>
        <authorList>
            <consortium name="The Broad Institute Genome Sequencing Platform"/>
            <person name="Earl A."/>
            <person name="Ward D."/>
            <person name="Feldgarden M."/>
            <person name="Gevers D."/>
            <person name="Huys G."/>
            <person name="Young S.K."/>
            <person name="Zeng Q."/>
            <person name="Gargeya S."/>
            <person name="Fitzgerald M."/>
            <person name="Haas B."/>
            <person name="Abouelleil A."/>
            <person name="Alvarado L."/>
            <person name="Arachchi H.M."/>
            <person name="Berlin A."/>
            <person name="Chapman S.B."/>
            <person name="Gearin G."/>
            <person name="Goldberg J."/>
            <person name="Griggs A."/>
            <person name="Gujja S."/>
            <person name="Hansen M."/>
            <person name="Heiman D."/>
            <person name="Howarth C."/>
            <person name="Larimer J."/>
            <person name="Lui A."/>
            <person name="MacDonald P.J.P."/>
            <person name="McCowen C."/>
            <person name="Montmayeur A."/>
            <person name="Murphy C."/>
            <person name="Neiman D."/>
            <person name="Pearson M."/>
            <person name="Priest M."/>
            <person name="Roberts A."/>
            <person name="Saif S."/>
            <person name="Shea T."/>
            <person name="Sisk P."/>
            <person name="Stolte C."/>
            <person name="Sykes S."/>
            <person name="Wortman J."/>
            <person name="Nusbaum C."/>
            <person name="Birren B."/>
        </authorList>
    </citation>
    <scope>NUCLEOTIDE SEQUENCE [LARGE SCALE GENOMIC DNA]</scope>
    <source>
        <strain evidence="3 4">CCUG 37842</strain>
    </source>
</reference>
<protein>
    <recommendedName>
        <fullName evidence="2">Metallo-beta-lactamase domain-containing protein</fullName>
    </recommendedName>
</protein>